<dbReference type="AlphaFoldDB" id="A0A239YD23"/>
<evidence type="ECO:0000256" key="1">
    <source>
        <dbReference type="SAM" id="Phobius"/>
    </source>
</evidence>
<reference evidence="2 3" key="1">
    <citation type="submission" date="2017-06" db="EMBL/GenBank/DDBJ databases">
        <authorList>
            <consortium name="Pathogen Informatics"/>
        </authorList>
    </citation>
    <scope>NUCLEOTIDE SEQUENCE [LARGE SCALE GENOMIC DNA]</scope>
    <source>
        <strain evidence="2 3">NCTC13839</strain>
    </source>
</reference>
<gene>
    <name evidence="2" type="ORF">SAMEA4384403_00233</name>
</gene>
<dbReference type="RefSeq" id="WP_095085576.1">
    <property type="nucleotide sequence ID" value="NZ_BMDM01000007.1"/>
</dbReference>
<evidence type="ECO:0000313" key="3">
    <source>
        <dbReference type="Proteomes" id="UP000242084"/>
    </source>
</evidence>
<keyword evidence="1" id="KW-0472">Membrane</keyword>
<name>A0A239YD23_9STAP</name>
<feature type="transmembrane region" description="Helical" evidence="1">
    <location>
        <begin position="20"/>
        <end position="38"/>
    </location>
</feature>
<protein>
    <submittedName>
        <fullName evidence="2">Uncharacterized protein</fullName>
    </submittedName>
</protein>
<dbReference type="Proteomes" id="UP000242084">
    <property type="component" value="Chromosome 1"/>
</dbReference>
<evidence type="ECO:0000313" key="2">
    <source>
        <dbReference type="EMBL" id="SNV56316.1"/>
    </source>
</evidence>
<proteinExistence type="predicted"/>
<accession>A0A239YD23</accession>
<dbReference type="EMBL" id="LT906462">
    <property type="protein sequence ID" value="SNV56316.1"/>
    <property type="molecule type" value="Genomic_DNA"/>
</dbReference>
<organism evidence="2 3">
    <name type="scientific">Mammaliicoccus stepanovicii</name>
    <dbReference type="NCBI Taxonomy" id="643214"/>
    <lineage>
        <taxon>Bacteria</taxon>
        <taxon>Bacillati</taxon>
        <taxon>Bacillota</taxon>
        <taxon>Bacilli</taxon>
        <taxon>Bacillales</taxon>
        <taxon>Staphylococcaceae</taxon>
        <taxon>Mammaliicoccus</taxon>
    </lineage>
</organism>
<keyword evidence="1" id="KW-1133">Transmembrane helix</keyword>
<dbReference type="KEGG" id="sste:SAMEA4384403_0233"/>
<sequence>MVEHMLDFMLGPMREITDFYMNHLLYCNGAVFLSYFGAKLFKKKKVVAEQA</sequence>
<keyword evidence="1" id="KW-0812">Transmembrane</keyword>
<keyword evidence="3" id="KW-1185">Reference proteome</keyword>